<name>A0ABR3H1M9_LOXSC</name>
<gene>
    <name evidence="3" type="ORF">ABMA27_011204</name>
</gene>
<keyword evidence="4" id="KW-1185">Reference proteome</keyword>
<comment type="caution">
    <text evidence="3">The sequence shown here is derived from an EMBL/GenBank/DDBJ whole genome shotgun (WGS) entry which is preliminary data.</text>
</comment>
<feature type="compositionally biased region" description="Basic and acidic residues" evidence="1">
    <location>
        <begin position="659"/>
        <end position="668"/>
    </location>
</feature>
<protein>
    <recommendedName>
        <fullName evidence="5">Generative cell specific-1/HAP2 domain-containing protein</fullName>
    </recommendedName>
</protein>
<dbReference type="Proteomes" id="UP001549920">
    <property type="component" value="Unassembled WGS sequence"/>
</dbReference>
<proteinExistence type="predicted"/>
<evidence type="ECO:0000313" key="4">
    <source>
        <dbReference type="Proteomes" id="UP001549920"/>
    </source>
</evidence>
<feature type="transmembrane region" description="Helical" evidence="2">
    <location>
        <begin position="322"/>
        <end position="345"/>
    </location>
</feature>
<evidence type="ECO:0000256" key="2">
    <source>
        <dbReference type="SAM" id="Phobius"/>
    </source>
</evidence>
<keyword evidence="2" id="KW-1133">Transmembrane helix</keyword>
<keyword evidence="2" id="KW-0812">Transmembrane</keyword>
<feature type="region of interest" description="Disordered" evidence="1">
    <location>
        <begin position="467"/>
        <end position="529"/>
    </location>
</feature>
<evidence type="ECO:0000256" key="1">
    <source>
        <dbReference type="SAM" id="MobiDB-lite"/>
    </source>
</evidence>
<feature type="compositionally biased region" description="Polar residues" evidence="1">
    <location>
        <begin position="467"/>
        <end position="482"/>
    </location>
</feature>
<organism evidence="3 4">
    <name type="scientific">Loxostege sticticalis</name>
    <name type="common">Beet webworm moth</name>
    <dbReference type="NCBI Taxonomy" id="481309"/>
    <lineage>
        <taxon>Eukaryota</taxon>
        <taxon>Metazoa</taxon>
        <taxon>Ecdysozoa</taxon>
        <taxon>Arthropoda</taxon>
        <taxon>Hexapoda</taxon>
        <taxon>Insecta</taxon>
        <taxon>Pterygota</taxon>
        <taxon>Neoptera</taxon>
        <taxon>Endopterygota</taxon>
        <taxon>Lepidoptera</taxon>
        <taxon>Glossata</taxon>
        <taxon>Ditrysia</taxon>
        <taxon>Pyraloidea</taxon>
        <taxon>Crambidae</taxon>
        <taxon>Pyraustinae</taxon>
        <taxon>Loxostege</taxon>
    </lineage>
</organism>
<accession>A0ABR3H1M9</accession>
<evidence type="ECO:0000313" key="3">
    <source>
        <dbReference type="EMBL" id="KAL0858727.1"/>
    </source>
</evidence>
<feature type="compositionally biased region" description="Basic and acidic residues" evidence="1">
    <location>
        <begin position="507"/>
        <end position="529"/>
    </location>
</feature>
<dbReference type="EMBL" id="JBEUOH010000029">
    <property type="protein sequence ID" value="KAL0858727.1"/>
    <property type="molecule type" value="Genomic_DNA"/>
</dbReference>
<keyword evidence="2" id="KW-0472">Membrane</keyword>
<reference evidence="3 4" key="1">
    <citation type="submission" date="2024-06" db="EMBL/GenBank/DDBJ databases">
        <title>A chromosome-level genome assembly of beet webworm, Loxostege sticticalis.</title>
        <authorList>
            <person name="Zhang Y."/>
        </authorList>
    </citation>
    <scope>NUCLEOTIDE SEQUENCE [LARGE SCALE GENOMIC DNA]</scope>
    <source>
        <strain evidence="3">AQ026</strain>
        <tissue evidence="3">Whole body</tissue>
    </source>
</reference>
<evidence type="ECO:0008006" key="5">
    <source>
        <dbReference type="Google" id="ProtNLM"/>
    </source>
</evidence>
<sequence>MSFYKYFLCITTFLIRFEELSSIGNKELTIQNKGVETVSACSVGLVFYADVNNTSDEDFEVEASPDQCCLDIGSEEDCDVVEMIGDCMETVPKGTIKTLRLVAPLMDPFERKGYCIVYLDSKPKNRQRGSMRDTLKIPFDTRLKNTKQSIAVPDSVTICTRIDEDPLNDCKPVDCESYYNGKRSYFDTKAKRCVDVPSCVSETEDEVPNVVLDLKKNKCIFGKSISNNDLNMIKELTSHKERKPKDILIIKNVNKSQVPRFNFTFEDLHKHPKIQKTQNTISKISDLANKDFELQFDPSKIEHMKETGMKFLMAKYFIANRWTVIVFGSIIIVQCFLICTMVIYLSKKCTNCHKKQVVRKFFNYRQDASVTTPLICTSNIDTETTEFQYFSESSNIDKKIKCYKACQKERKNNAKMSMSDDILSKCLTRRDWNSKPAKSEAIPEISATEDDKMKRNETVESVVHESLYQNASSQPRKQSSAKVNFENEKPHKTTHDKKNRIVKSIVKKIDSRHREREKKREERSYDEMQGELSEKEIKCHSYNYLEGSNVTGFKPSSHSTRMGIFRTDKSKKGTIPSIERGAQAAFSNDSIDDFLSERGLIFLAGEDLSKYSFSSRSNEAKASSVSSEVSSKTSKNNMVKNVLSLLHRKSRHGPSSDPGAKKPDANLDVELIHMSHASVYSSNNESDYLKSIKITKDSRSSL</sequence>
<feature type="region of interest" description="Disordered" evidence="1">
    <location>
        <begin position="647"/>
        <end position="668"/>
    </location>
</feature>